<dbReference type="SUPFAM" id="SSF47781">
    <property type="entry name" value="RuvA domain 2-like"/>
    <property type="match status" value="1"/>
</dbReference>
<dbReference type="GO" id="GO:0015627">
    <property type="term" value="C:type II protein secretion system complex"/>
    <property type="evidence" value="ECO:0007669"/>
    <property type="project" value="TreeGrafter"/>
</dbReference>
<dbReference type="GO" id="GO:0015628">
    <property type="term" value="P:protein secretion by the type II secretion system"/>
    <property type="evidence" value="ECO:0007669"/>
    <property type="project" value="TreeGrafter"/>
</dbReference>
<name>A0A6J6EB12_9ZZZZ</name>
<dbReference type="EMBL" id="CAEZTU010000011">
    <property type="protein sequence ID" value="CAB4573730.1"/>
    <property type="molecule type" value="Genomic_DNA"/>
</dbReference>
<proteinExistence type="predicted"/>
<evidence type="ECO:0000256" key="1">
    <source>
        <dbReference type="SAM" id="MobiDB-lite"/>
    </source>
</evidence>
<dbReference type="GO" id="GO:0003677">
    <property type="term" value="F:DNA binding"/>
    <property type="evidence" value="ECO:0007669"/>
    <property type="project" value="InterPro"/>
</dbReference>
<evidence type="ECO:0000313" key="3">
    <source>
        <dbReference type="EMBL" id="CAB4573730.1"/>
    </source>
</evidence>
<feature type="compositionally biased region" description="Low complexity" evidence="1">
    <location>
        <begin position="89"/>
        <end position="108"/>
    </location>
</feature>
<dbReference type="InterPro" id="IPR003583">
    <property type="entry name" value="Hlx-hairpin-Hlx_DNA-bd_motif"/>
</dbReference>
<dbReference type="Pfam" id="PF10531">
    <property type="entry name" value="SLBB"/>
    <property type="match status" value="1"/>
</dbReference>
<organism evidence="3">
    <name type="scientific">freshwater metagenome</name>
    <dbReference type="NCBI Taxonomy" id="449393"/>
    <lineage>
        <taxon>unclassified sequences</taxon>
        <taxon>metagenomes</taxon>
        <taxon>ecological metagenomes</taxon>
    </lineage>
</organism>
<protein>
    <submittedName>
        <fullName evidence="3">Unannotated protein</fullName>
    </submittedName>
</protein>
<feature type="domain" description="Helix-hairpin-helix DNA-binding motif class 1" evidence="2">
    <location>
        <begin position="118"/>
        <end position="137"/>
    </location>
</feature>
<dbReference type="InterPro" id="IPR010994">
    <property type="entry name" value="RuvA_2-like"/>
</dbReference>
<reference evidence="3" key="1">
    <citation type="submission" date="2020-05" db="EMBL/GenBank/DDBJ databases">
        <authorList>
            <person name="Chiriac C."/>
            <person name="Salcher M."/>
            <person name="Ghai R."/>
            <person name="Kavagutti S V."/>
        </authorList>
    </citation>
    <scope>NUCLEOTIDE SEQUENCE</scope>
</reference>
<accession>A0A6J6EB12</accession>
<dbReference type="AlphaFoldDB" id="A0A6J6EB12"/>
<dbReference type="PANTHER" id="PTHR21180:SF32">
    <property type="entry name" value="ENDONUCLEASE_EXONUCLEASE_PHOSPHATASE FAMILY DOMAIN-CONTAINING PROTEIN 1"/>
    <property type="match status" value="1"/>
</dbReference>
<dbReference type="SMART" id="SM00278">
    <property type="entry name" value="HhH1"/>
    <property type="match status" value="2"/>
</dbReference>
<feature type="region of interest" description="Disordered" evidence="1">
    <location>
        <begin position="88"/>
        <end position="108"/>
    </location>
</feature>
<gene>
    <name evidence="3" type="ORF">UFOPK1740_00427</name>
</gene>
<dbReference type="Gene3D" id="3.10.560.10">
    <property type="entry name" value="Outer membrane lipoprotein wza domain like"/>
    <property type="match status" value="1"/>
</dbReference>
<dbReference type="InterPro" id="IPR019554">
    <property type="entry name" value="Soluble_ligand-bd"/>
</dbReference>
<dbReference type="PANTHER" id="PTHR21180">
    <property type="entry name" value="ENDONUCLEASE/EXONUCLEASE/PHOSPHATASE FAMILY DOMAIN-CONTAINING PROTEIN 1"/>
    <property type="match status" value="1"/>
</dbReference>
<sequence>MVSDDESLLTIPTNESVESVFEENQNDIAISEVVVYVSGDVLKSGVYKLPNGSRVVDALAKAGGLAKNGKIGENNLARVLTDGEQVDFSSSQTNKVNKSKSSSSNNSNCVNLNSASLGELDSLPGVGPVLAKRILDWKESNGGFKSVEQLGDVDGIGKSKYATISAKSCV</sequence>
<dbReference type="InterPro" id="IPR051675">
    <property type="entry name" value="Endo/Exo/Phosphatase_dom_1"/>
</dbReference>
<dbReference type="Gene3D" id="1.10.150.310">
    <property type="entry name" value="Tex RuvX-like domain-like"/>
    <property type="match status" value="1"/>
</dbReference>
<dbReference type="GO" id="GO:0006281">
    <property type="term" value="P:DNA repair"/>
    <property type="evidence" value="ECO:0007669"/>
    <property type="project" value="InterPro"/>
</dbReference>
<dbReference type="Pfam" id="PF12836">
    <property type="entry name" value="HHH_3"/>
    <property type="match status" value="1"/>
</dbReference>
<feature type="domain" description="Helix-hairpin-helix DNA-binding motif class 1" evidence="2">
    <location>
        <begin position="148"/>
        <end position="167"/>
    </location>
</feature>
<evidence type="ECO:0000259" key="2">
    <source>
        <dbReference type="SMART" id="SM00278"/>
    </source>
</evidence>